<dbReference type="InterPro" id="IPR001647">
    <property type="entry name" value="HTH_TetR"/>
</dbReference>
<keyword evidence="2 4" id="KW-0238">DNA-binding</keyword>
<evidence type="ECO:0000313" key="7">
    <source>
        <dbReference type="EMBL" id="GCD93138.1"/>
    </source>
</evidence>
<accession>A0A401YEZ9</accession>
<feature type="compositionally biased region" description="Basic and acidic residues" evidence="5">
    <location>
        <begin position="16"/>
        <end position="37"/>
    </location>
</feature>
<evidence type="ECO:0000256" key="1">
    <source>
        <dbReference type="ARBA" id="ARBA00023015"/>
    </source>
</evidence>
<dbReference type="AlphaFoldDB" id="A0A401YEZ9"/>
<dbReference type="Proteomes" id="UP000286931">
    <property type="component" value="Unassembled WGS sequence"/>
</dbReference>
<evidence type="ECO:0000313" key="8">
    <source>
        <dbReference type="Proteomes" id="UP000286931"/>
    </source>
</evidence>
<keyword evidence="3" id="KW-0804">Transcription</keyword>
<organism evidence="7 8">
    <name type="scientific">Embleya hyalina</name>
    <dbReference type="NCBI Taxonomy" id="516124"/>
    <lineage>
        <taxon>Bacteria</taxon>
        <taxon>Bacillati</taxon>
        <taxon>Actinomycetota</taxon>
        <taxon>Actinomycetes</taxon>
        <taxon>Kitasatosporales</taxon>
        <taxon>Streptomycetaceae</taxon>
        <taxon>Embleya</taxon>
    </lineage>
</organism>
<dbReference type="InterPro" id="IPR009057">
    <property type="entry name" value="Homeodomain-like_sf"/>
</dbReference>
<dbReference type="OrthoDB" id="9816296at2"/>
<dbReference type="GO" id="GO:0000976">
    <property type="term" value="F:transcription cis-regulatory region binding"/>
    <property type="evidence" value="ECO:0007669"/>
    <property type="project" value="TreeGrafter"/>
</dbReference>
<evidence type="ECO:0000256" key="5">
    <source>
        <dbReference type="SAM" id="MobiDB-lite"/>
    </source>
</evidence>
<protein>
    <submittedName>
        <fullName evidence="7">TetR family transcriptional regulator</fullName>
    </submittedName>
</protein>
<proteinExistence type="predicted"/>
<keyword evidence="1" id="KW-0805">Transcription regulation</keyword>
<feature type="DNA-binding region" description="H-T-H motif" evidence="4">
    <location>
        <begin position="62"/>
        <end position="81"/>
    </location>
</feature>
<dbReference type="Gene3D" id="1.10.357.10">
    <property type="entry name" value="Tetracycline Repressor, domain 2"/>
    <property type="match status" value="1"/>
</dbReference>
<evidence type="ECO:0000256" key="4">
    <source>
        <dbReference type="PROSITE-ProRule" id="PRU00335"/>
    </source>
</evidence>
<dbReference type="PANTHER" id="PTHR30055">
    <property type="entry name" value="HTH-TYPE TRANSCRIPTIONAL REGULATOR RUTR"/>
    <property type="match status" value="1"/>
</dbReference>
<dbReference type="SUPFAM" id="SSF48498">
    <property type="entry name" value="Tetracyclin repressor-like, C-terminal domain"/>
    <property type="match status" value="1"/>
</dbReference>
<keyword evidence="8" id="KW-1185">Reference proteome</keyword>
<dbReference type="InterPro" id="IPR036271">
    <property type="entry name" value="Tet_transcr_reg_TetR-rel_C_sf"/>
</dbReference>
<dbReference type="PANTHER" id="PTHR30055:SF234">
    <property type="entry name" value="HTH-TYPE TRANSCRIPTIONAL REGULATOR BETI"/>
    <property type="match status" value="1"/>
</dbReference>
<comment type="caution">
    <text evidence="7">The sequence shown here is derived from an EMBL/GenBank/DDBJ whole genome shotgun (WGS) entry which is preliminary data.</text>
</comment>
<dbReference type="EMBL" id="BIFH01000013">
    <property type="protein sequence ID" value="GCD93138.1"/>
    <property type="molecule type" value="Genomic_DNA"/>
</dbReference>
<feature type="region of interest" description="Disordered" evidence="5">
    <location>
        <begin position="1"/>
        <end position="39"/>
    </location>
</feature>
<dbReference type="RefSeq" id="WP_126635406.1">
    <property type="nucleotide sequence ID" value="NZ_BIFH01000013.1"/>
</dbReference>
<evidence type="ECO:0000256" key="2">
    <source>
        <dbReference type="ARBA" id="ARBA00023125"/>
    </source>
</evidence>
<sequence>MDTSPGTPQPRRGRGRPREVVRRAPGEGTPLDRRPADSPRTTAAILDAAHRVLLRAGTAGLTLVAVAREAHVDVTTVSYHFGTRHGLIEALMDRLYQEQVADFAAEARELRPGRERRQAYLDGVGRMCQDGDATRAYFAIAVLGLHDDALRARLAKLNAWTVRAFADTIHGDAATPERPMPDPERLRVIGEFVYAAVDGIELHHALGDHTYPLHDLLAILDDVVAWLLARDSP</sequence>
<evidence type="ECO:0000256" key="3">
    <source>
        <dbReference type="ARBA" id="ARBA00023163"/>
    </source>
</evidence>
<dbReference type="SUPFAM" id="SSF46689">
    <property type="entry name" value="Homeodomain-like"/>
    <property type="match status" value="1"/>
</dbReference>
<name>A0A401YEZ9_9ACTN</name>
<dbReference type="GO" id="GO:0003700">
    <property type="term" value="F:DNA-binding transcription factor activity"/>
    <property type="evidence" value="ECO:0007669"/>
    <property type="project" value="TreeGrafter"/>
</dbReference>
<gene>
    <name evidence="7" type="ORF">EHYA_00781</name>
</gene>
<dbReference type="Pfam" id="PF00440">
    <property type="entry name" value="TetR_N"/>
    <property type="match status" value="1"/>
</dbReference>
<feature type="domain" description="HTH tetR-type" evidence="6">
    <location>
        <begin position="39"/>
        <end position="99"/>
    </location>
</feature>
<dbReference type="InterPro" id="IPR050109">
    <property type="entry name" value="HTH-type_TetR-like_transc_reg"/>
</dbReference>
<dbReference type="PROSITE" id="PS50977">
    <property type="entry name" value="HTH_TETR_2"/>
    <property type="match status" value="1"/>
</dbReference>
<reference evidence="7 8" key="1">
    <citation type="submission" date="2018-12" db="EMBL/GenBank/DDBJ databases">
        <title>Draft genome sequence of Embleya hyalina NBRC 13850T.</title>
        <authorList>
            <person name="Komaki H."/>
            <person name="Hosoyama A."/>
            <person name="Kimura A."/>
            <person name="Ichikawa N."/>
            <person name="Tamura T."/>
        </authorList>
    </citation>
    <scope>NUCLEOTIDE SEQUENCE [LARGE SCALE GENOMIC DNA]</scope>
    <source>
        <strain evidence="7 8">NBRC 13850</strain>
    </source>
</reference>
<evidence type="ECO:0000259" key="6">
    <source>
        <dbReference type="PROSITE" id="PS50977"/>
    </source>
</evidence>
<feature type="compositionally biased region" description="Low complexity" evidence="5">
    <location>
        <begin position="1"/>
        <end position="10"/>
    </location>
</feature>